<reference evidence="7 8" key="1">
    <citation type="submission" date="2018-08" db="EMBL/GenBank/DDBJ databases">
        <title>Microbacterium lemovicicum sp. nov., a bacterium isolated from a natural uranium-rich soil.</title>
        <authorList>
            <person name="ORTET P."/>
        </authorList>
    </citation>
    <scope>NUCLEOTIDE SEQUENCE [LARGE SCALE GENOMIC DNA]</scope>
    <source>
        <strain evidence="7 8">Viu22</strain>
    </source>
</reference>
<proteinExistence type="inferred from homology"/>
<dbReference type="PANTHER" id="PTHR42996:SF1">
    <property type="entry name" value="PHOSPHATE-BINDING PROTEIN PSTS"/>
    <property type="match status" value="1"/>
</dbReference>
<dbReference type="PROSITE" id="PS51257">
    <property type="entry name" value="PROKAR_LIPOPROTEIN"/>
    <property type="match status" value="1"/>
</dbReference>
<dbReference type="PANTHER" id="PTHR42996">
    <property type="entry name" value="PHOSPHATE-BINDING PROTEIN PSTS"/>
    <property type="match status" value="1"/>
</dbReference>
<dbReference type="PIRSF" id="PIRSF002756">
    <property type="entry name" value="PstS"/>
    <property type="match status" value="1"/>
</dbReference>
<sequence>MKISRIAQLGAVAAIAALTLAGCASNEGGAGAAPVSSDAPAGLSGTLTGSGATSQQVAIQSWTAEFQTTNPDVTVNYDPAGSGTGRESFGSGAVAFAGSDRAFKADEISAGPFDACAAGSDLVEIPAYVSPIAIVFTLDGVDSLDLDAATLAGIFAGTITTWNDPAIAATNSGVTLPSTAITPVHRSDKSGTTANFTDYLSANAETVWTYGSVEEWPVQGGEAAQGTSGVANAVKGGQGTIGYIDSSQAADFSAVSVKVGDEFVAHSPEGAATALDASPFDEGRADTDLAIKIDRTTTEAGAYPVMLVSYLIGCAEYKDAAAAELVKGFFTTAISESGQESAASNAGSAPISDSLREKATTAIDAIK</sequence>
<dbReference type="InterPro" id="IPR050962">
    <property type="entry name" value="Phosphate-bind_PstS"/>
</dbReference>
<dbReference type="Proteomes" id="UP000276888">
    <property type="component" value="Chromosome"/>
</dbReference>
<feature type="chain" id="PRO_5019463422" description="Phosphate-binding protein" evidence="5">
    <location>
        <begin position="33"/>
        <end position="367"/>
    </location>
</feature>
<dbReference type="AlphaFoldDB" id="A0A3S9WC49"/>
<comment type="similarity">
    <text evidence="1 4">Belongs to the PstS family.</text>
</comment>
<evidence type="ECO:0000256" key="2">
    <source>
        <dbReference type="ARBA" id="ARBA00022448"/>
    </source>
</evidence>
<dbReference type="GO" id="GO:0035435">
    <property type="term" value="P:phosphate ion transmembrane transport"/>
    <property type="evidence" value="ECO:0007669"/>
    <property type="project" value="InterPro"/>
</dbReference>
<dbReference type="Gene3D" id="3.40.190.10">
    <property type="entry name" value="Periplasmic binding protein-like II"/>
    <property type="match status" value="2"/>
</dbReference>
<evidence type="ECO:0000313" key="8">
    <source>
        <dbReference type="Proteomes" id="UP000276888"/>
    </source>
</evidence>
<dbReference type="OrthoDB" id="9801510at2"/>
<dbReference type="Pfam" id="PF12849">
    <property type="entry name" value="PBP_like_2"/>
    <property type="match status" value="1"/>
</dbReference>
<evidence type="ECO:0000256" key="4">
    <source>
        <dbReference type="PIRNR" id="PIRNR002756"/>
    </source>
</evidence>
<dbReference type="InterPro" id="IPR024370">
    <property type="entry name" value="PBP_domain"/>
</dbReference>
<keyword evidence="8" id="KW-1185">Reference proteome</keyword>
<feature type="signal peptide" evidence="5">
    <location>
        <begin position="1"/>
        <end position="32"/>
    </location>
</feature>
<dbReference type="NCBIfam" id="TIGR00975">
    <property type="entry name" value="3a0107s03"/>
    <property type="match status" value="1"/>
</dbReference>
<keyword evidence="5" id="KW-0732">Signal</keyword>
<evidence type="ECO:0000256" key="3">
    <source>
        <dbReference type="ARBA" id="ARBA00022592"/>
    </source>
</evidence>
<dbReference type="EMBL" id="CP031423">
    <property type="protein sequence ID" value="AZS37616.1"/>
    <property type="molecule type" value="Genomic_DNA"/>
</dbReference>
<gene>
    <name evidence="7" type="primary">pstS3</name>
    <name evidence="7" type="ORF">CVS47_02256</name>
</gene>
<evidence type="ECO:0000256" key="5">
    <source>
        <dbReference type="SAM" id="SignalP"/>
    </source>
</evidence>
<dbReference type="GO" id="GO:0043190">
    <property type="term" value="C:ATP-binding cassette (ABC) transporter complex"/>
    <property type="evidence" value="ECO:0007669"/>
    <property type="project" value="InterPro"/>
</dbReference>
<dbReference type="RefSeq" id="WP_127096152.1">
    <property type="nucleotide sequence ID" value="NZ_CP031423.1"/>
</dbReference>
<protein>
    <recommendedName>
        <fullName evidence="4">Phosphate-binding protein</fullName>
    </recommendedName>
</protein>
<dbReference type="SUPFAM" id="SSF53850">
    <property type="entry name" value="Periplasmic binding protein-like II"/>
    <property type="match status" value="1"/>
</dbReference>
<name>A0A3S9WC49_9MICO</name>
<accession>A0A3S9WC49</accession>
<keyword evidence="3 4" id="KW-0592">Phosphate transport</keyword>
<organism evidence="7 8">
    <name type="scientific">Microbacterium lemovicicum</name>
    <dbReference type="NCBI Taxonomy" id="1072463"/>
    <lineage>
        <taxon>Bacteria</taxon>
        <taxon>Bacillati</taxon>
        <taxon>Actinomycetota</taxon>
        <taxon>Actinomycetes</taxon>
        <taxon>Micrococcales</taxon>
        <taxon>Microbacteriaceae</taxon>
        <taxon>Microbacterium</taxon>
    </lineage>
</organism>
<dbReference type="GO" id="GO:0042301">
    <property type="term" value="F:phosphate ion binding"/>
    <property type="evidence" value="ECO:0007669"/>
    <property type="project" value="InterPro"/>
</dbReference>
<keyword evidence="2 4" id="KW-0813">Transport</keyword>
<dbReference type="KEGG" id="mlv:CVS47_02256"/>
<evidence type="ECO:0000259" key="6">
    <source>
        <dbReference type="Pfam" id="PF12849"/>
    </source>
</evidence>
<evidence type="ECO:0000256" key="1">
    <source>
        <dbReference type="ARBA" id="ARBA00008725"/>
    </source>
</evidence>
<dbReference type="CDD" id="cd13565">
    <property type="entry name" value="PBP2_PstS"/>
    <property type="match status" value="1"/>
</dbReference>
<feature type="domain" description="PBP" evidence="6">
    <location>
        <begin position="38"/>
        <end position="335"/>
    </location>
</feature>
<dbReference type="InterPro" id="IPR005673">
    <property type="entry name" value="ABC_phos-bd_PstS"/>
</dbReference>
<evidence type="ECO:0000313" key="7">
    <source>
        <dbReference type="EMBL" id="AZS37616.1"/>
    </source>
</evidence>